<evidence type="ECO:0000259" key="7">
    <source>
        <dbReference type="Pfam" id="PF01593"/>
    </source>
</evidence>
<evidence type="ECO:0000256" key="2">
    <source>
        <dbReference type="ARBA" id="ARBA00005833"/>
    </source>
</evidence>
<evidence type="ECO:0000313" key="9">
    <source>
        <dbReference type="Proteomes" id="UP000490922"/>
    </source>
</evidence>
<feature type="domain" description="Amine oxidase" evidence="7">
    <location>
        <begin position="48"/>
        <end position="452"/>
    </location>
</feature>
<comment type="catalytic activity">
    <reaction evidence="6">
        <text>L-tryptophan + O2 = indole-3-acetamide + CO2 + H2O</text>
        <dbReference type="Rhea" id="RHEA:16165"/>
        <dbReference type="ChEBI" id="CHEBI:15377"/>
        <dbReference type="ChEBI" id="CHEBI:15379"/>
        <dbReference type="ChEBI" id="CHEBI:16031"/>
        <dbReference type="ChEBI" id="CHEBI:16526"/>
        <dbReference type="ChEBI" id="CHEBI:57912"/>
        <dbReference type="EC" id="1.13.12.3"/>
    </reaction>
</comment>
<comment type="pathway">
    <text evidence="1">Plant hormone metabolism; auxin biosynthesis.</text>
</comment>
<sequence length="454" mass="50467">MERRKFILDTLKTIPLVLIAPNLFASFSKDDDITNPNGKTVLIIGAGISGLAAAKKLKDKGFTVIVIETQEKIGGRLRTDRSTGIAFDEGASWIHGPNGNPITKLASQAGANTYLTDDDNLEVFDNNGTAYSDAFLDSQYTQFEKALKAVRRAGTKRQSFQTIYNSLYPTQANNRLWKYMLSAYLEFDTGGDISKLSSKYFYDDEAFPGKDVIVTNGYDKVANLLGQGLDIRLNSRVTEINYNATKSLVKVNENSIEADYVIVSVPLGVLKNNSISFQPILPASKLSAIQNIQMGNVNKFLFIWDTPFWNTNIQYIGYTPETKGKFNYLMNMMKFLPTTNGLMTFAYGDYATVTETMTDAQIISEVMAQLKTIYGNTIPNPTNMLRTKWGQNINTFGTYSFATNGTTSADFETMATEINNKLFFAGEHTEKDYRASVHGAYLSGIREADKIIAL</sequence>
<evidence type="ECO:0000256" key="6">
    <source>
        <dbReference type="ARBA" id="ARBA00047321"/>
    </source>
</evidence>
<dbReference type="PANTHER" id="PTHR10742">
    <property type="entry name" value="FLAVIN MONOAMINE OXIDASE"/>
    <property type="match status" value="1"/>
</dbReference>
<protein>
    <recommendedName>
        <fullName evidence="4">Tryptophan 2-monooxygenase</fullName>
        <ecNumber evidence="3">1.13.12.3</ecNumber>
    </recommendedName>
</protein>
<dbReference type="InterPro" id="IPR002937">
    <property type="entry name" value="Amino_oxidase"/>
</dbReference>
<dbReference type="Gene3D" id="3.90.660.10">
    <property type="match status" value="1"/>
</dbReference>
<dbReference type="SUPFAM" id="SSF54373">
    <property type="entry name" value="FAD-linked reductases, C-terminal domain"/>
    <property type="match status" value="1"/>
</dbReference>
<gene>
    <name evidence="8" type="ORF">F6464_10230</name>
</gene>
<dbReference type="InterPro" id="IPR036188">
    <property type="entry name" value="FAD/NAD-bd_sf"/>
</dbReference>
<dbReference type="AlphaFoldDB" id="A0A7J5AD75"/>
<comment type="caution">
    <text evidence="8">The sequence shown here is derived from an EMBL/GenBank/DDBJ whole genome shotgun (WGS) entry which is preliminary data.</text>
</comment>
<dbReference type="EMBL" id="WAEM01000005">
    <property type="protein sequence ID" value="KAB1155485.1"/>
    <property type="molecule type" value="Genomic_DNA"/>
</dbReference>
<keyword evidence="5" id="KW-0073">Auxin biosynthesis</keyword>
<evidence type="ECO:0000256" key="1">
    <source>
        <dbReference type="ARBA" id="ARBA00004814"/>
    </source>
</evidence>
<evidence type="ECO:0000256" key="3">
    <source>
        <dbReference type="ARBA" id="ARBA00012535"/>
    </source>
</evidence>
<evidence type="ECO:0000256" key="5">
    <source>
        <dbReference type="ARBA" id="ARBA00023070"/>
    </source>
</evidence>
<name>A0A7J5AD75_9FLAO</name>
<dbReference type="InterPro" id="IPR050281">
    <property type="entry name" value="Flavin_monoamine_oxidase"/>
</dbReference>
<dbReference type="OrthoDB" id="9767561at2"/>
<dbReference type="Gene3D" id="3.50.50.60">
    <property type="entry name" value="FAD/NAD(P)-binding domain"/>
    <property type="match status" value="1"/>
</dbReference>
<dbReference type="Proteomes" id="UP000490922">
    <property type="component" value="Unassembled WGS sequence"/>
</dbReference>
<dbReference type="EC" id="1.13.12.3" evidence="3"/>
<organism evidence="8 9">
    <name type="scientific">Flavobacterium luteum</name>
    <dbReference type="NCBI Taxonomy" id="2026654"/>
    <lineage>
        <taxon>Bacteria</taxon>
        <taxon>Pseudomonadati</taxon>
        <taxon>Bacteroidota</taxon>
        <taxon>Flavobacteriia</taxon>
        <taxon>Flavobacteriales</taxon>
        <taxon>Flavobacteriaceae</taxon>
        <taxon>Flavobacterium</taxon>
    </lineage>
</organism>
<keyword evidence="9" id="KW-1185">Reference proteome</keyword>
<comment type="similarity">
    <text evidence="2">Belongs to the tryptophan 2-monooxygenase family.</text>
</comment>
<dbReference type="GO" id="GO:0009851">
    <property type="term" value="P:auxin biosynthetic process"/>
    <property type="evidence" value="ECO:0007669"/>
    <property type="project" value="UniProtKB-KW"/>
</dbReference>
<dbReference type="RefSeq" id="WP_151107712.1">
    <property type="nucleotide sequence ID" value="NZ_WAEM01000005.1"/>
</dbReference>
<evidence type="ECO:0000313" key="8">
    <source>
        <dbReference type="EMBL" id="KAB1155485.1"/>
    </source>
</evidence>
<dbReference type="GO" id="GO:0050361">
    <property type="term" value="F:tryptophan 2-monooxygenase activity"/>
    <property type="evidence" value="ECO:0007669"/>
    <property type="project" value="UniProtKB-EC"/>
</dbReference>
<evidence type="ECO:0000256" key="4">
    <source>
        <dbReference type="ARBA" id="ARBA00017871"/>
    </source>
</evidence>
<proteinExistence type="inferred from homology"/>
<reference evidence="8 9" key="1">
    <citation type="submission" date="2019-09" db="EMBL/GenBank/DDBJ databases">
        <title>Flavobacterium sp. nov., isolated from glacier ice.</title>
        <authorList>
            <person name="Liu Q."/>
        </authorList>
    </citation>
    <scope>NUCLEOTIDE SEQUENCE [LARGE SCALE GENOMIC DNA]</scope>
    <source>
        <strain evidence="8 9">NBRC 112527</strain>
    </source>
</reference>
<dbReference type="Pfam" id="PF01593">
    <property type="entry name" value="Amino_oxidase"/>
    <property type="match status" value="1"/>
</dbReference>
<accession>A0A7J5AD75</accession>
<dbReference type="PANTHER" id="PTHR10742:SF410">
    <property type="entry name" value="LYSINE-SPECIFIC HISTONE DEMETHYLASE 2"/>
    <property type="match status" value="1"/>
</dbReference>
<dbReference type="SUPFAM" id="SSF51905">
    <property type="entry name" value="FAD/NAD(P)-binding domain"/>
    <property type="match status" value="1"/>
</dbReference>